<accession>A0A8C6E3Q7</accession>
<evidence type="ECO:0000256" key="2">
    <source>
        <dbReference type="ARBA" id="ARBA00006909"/>
    </source>
</evidence>
<dbReference type="AlphaFoldDB" id="A0A8C6E3Q7"/>
<dbReference type="Proteomes" id="UP000694544">
    <property type="component" value="Unplaced"/>
</dbReference>
<comment type="similarity">
    <text evidence="2">Belongs to the MHC class I family.</text>
</comment>
<dbReference type="SMART" id="SM00407">
    <property type="entry name" value="IGc1"/>
    <property type="match status" value="1"/>
</dbReference>
<dbReference type="InterPro" id="IPR037055">
    <property type="entry name" value="MHC_I-like_Ag-recog_sf"/>
</dbReference>
<evidence type="ECO:0000259" key="9">
    <source>
        <dbReference type="PROSITE" id="PS50835"/>
    </source>
</evidence>
<dbReference type="InterPro" id="IPR003597">
    <property type="entry name" value="Ig_C1-set"/>
</dbReference>
<evidence type="ECO:0000256" key="4">
    <source>
        <dbReference type="ARBA" id="ARBA00022729"/>
    </source>
</evidence>
<dbReference type="SUPFAM" id="SSF48726">
    <property type="entry name" value="Immunoglobulin"/>
    <property type="match status" value="1"/>
</dbReference>
<evidence type="ECO:0000256" key="8">
    <source>
        <dbReference type="SAM" id="Phobius"/>
    </source>
</evidence>
<organism evidence="10 11">
    <name type="scientific">Moschus moschiferus</name>
    <name type="common">Siberian musk deer</name>
    <name type="synonym">Moschus sibiricus</name>
    <dbReference type="NCBI Taxonomy" id="68415"/>
    <lineage>
        <taxon>Eukaryota</taxon>
        <taxon>Metazoa</taxon>
        <taxon>Chordata</taxon>
        <taxon>Craniata</taxon>
        <taxon>Vertebrata</taxon>
        <taxon>Euteleostomi</taxon>
        <taxon>Mammalia</taxon>
        <taxon>Eutheria</taxon>
        <taxon>Laurasiatheria</taxon>
        <taxon>Artiodactyla</taxon>
        <taxon>Ruminantia</taxon>
        <taxon>Pecora</taxon>
        <taxon>Moschidae</taxon>
        <taxon>Moschus</taxon>
    </lineage>
</organism>
<dbReference type="GeneTree" id="ENSGT01150000286995"/>
<dbReference type="GO" id="GO:0006955">
    <property type="term" value="P:immune response"/>
    <property type="evidence" value="ECO:0007669"/>
    <property type="project" value="TreeGrafter"/>
</dbReference>
<dbReference type="Pfam" id="PF00129">
    <property type="entry name" value="MHC_I"/>
    <property type="match status" value="1"/>
</dbReference>
<evidence type="ECO:0000256" key="1">
    <source>
        <dbReference type="ARBA" id="ARBA00004236"/>
    </source>
</evidence>
<evidence type="ECO:0000256" key="7">
    <source>
        <dbReference type="ARBA" id="ARBA00023180"/>
    </source>
</evidence>
<evidence type="ECO:0000313" key="11">
    <source>
        <dbReference type="Proteomes" id="UP000694544"/>
    </source>
</evidence>
<dbReference type="SUPFAM" id="SSF54452">
    <property type="entry name" value="MHC antigen-recognition domain"/>
    <property type="match status" value="1"/>
</dbReference>
<keyword evidence="7" id="KW-0325">Glycoprotein</keyword>
<dbReference type="Gene3D" id="3.30.500.10">
    <property type="entry name" value="MHC class I-like antigen recognition-like"/>
    <property type="match status" value="1"/>
</dbReference>
<keyword evidence="8" id="KW-0812">Transmembrane</keyword>
<dbReference type="InterPro" id="IPR013783">
    <property type="entry name" value="Ig-like_fold"/>
</dbReference>
<reference evidence="10" key="1">
    <citation type="submission" date="2025-08" db="UniProtKB">
        <authorList>
            <consortium name="Ensembl"/>
        </authorList>
    </citation>
    <scope>IDENTIFICATION</scope>
</reference>
<dbReference type="InterPro" id="IPR011162">
    <property type="entry name" value="MHC_I/II-like_Ag-recog"/>
</dbReference>
<feature type="domain" description="Ig-like" evidence="9">
    <location>
        <begin position="196"/>
        <end position="288"/>
    </location>
</feature>
<keyword evidence="11" id="KW-1185">Reference proteome</keyword>
<dbReference type="PANTHER" id="PTHR16675:SF154">
    <property type="entry name" value="MHC CLASS I POLYPEPTIDE-RELATED SEQUENCE A-RELATED"/>
    <property type="match status" value="1"/>
</dbReference>
<dbReference type="FunFam" id="3.30.500.10:FF:000003">
    <property type="entry name" value="IgG receptor FcRn large subunit p51"/>
    <property type="match status" value="1"/>
</dbReference>
<dbReference type="Ensembl" id="ENSMMST00000026769.1">
    <property type="protein sequence ID" value="ENSMMSP00000024216.1"/>
    <property type="gene ID" value="ENSMMSG00000018123.1"/>
</dbReference>
<proteinExistence type="inferred from homology"/>
<keyword evidence="8" id="KW-1133">Transmembrane helix</keyword>
<sequence>ASPSASSAVYPSPGFHSLCYNITVLSQDGFVQSRFFAEGYLDHQTFLHYDHTKGKAEPWGRWAEKLGAETWETESKDLNETWKELRKLLAEILSLQEEKGGLHSLQETVGCEIHEDSHPRGFRLLHFNGELLLSCYPEAHGCALPQSWAQTLAMEMEKSWDTDGFLSKHYRAHVQGELCGRLRAWPRASLALCFLPTVPPAVNVTRSQDSEGMVHLTCRAFGFFPRNISVAWFRDEEPISRDALESGDVLPDGNGTYYAWETIKIPQGEEQRVKCLVEHSGNHSAHLAPLGKTLVHQRSWWIVSVPVAVVFIIGFSVYCYIKKRKTVSATGRPGKKSGQGVLCIRFSSDEDFSSLPCSQLSLFSVRLTGACLGSMCWIMCWSGGSR</sequence>
<dbReference type="FunFam" id="2.60.40.10:FF:000204">
    <property type="entry name" value="Major histocompatibility complex, class I-related protein"/>
    <property type="match status" value="1"/>
</dbReference>
<evidence type="ECO:0000256" key="3">
    <source>
        <dbReference type="ARBA" id="ARBA00022475"/>
    </source>
</evidence>
<evidence type="ECO:0000256" key="5">
    <source>
        <dbReference type="ARBA" id="ARBA00023136"/>
    </source>
</evidence>
<dbReference type="Pfam" id="PF07654">
    <property type="entry name" value="C1-set"/>
    <property type="match status" value="1"/>
</dbReference>
<name>A0A8C6E3Q7_MOSMO</name>
<evidence type="ECO:0000256" key="6">
    <source>
        <dbReference type="ARBA" id="ARBA00023157"/>
    </source>
</evidence>
<dbReference type="GO" id="GO:0005615">
    <property type="term" value="C:extracellular space"/>
    <property type="evidence" value="ECO:0007669"/>
    <property type="project" value="TreeGrafter"/>
</dbReference>
<dbReference type="InterPro" id="IPR036179">
    <property type="entry name" value="Ig-like_dom_sf"/>
</dbReference>
<dbReference type="InterPro" id="IPR007110">
    <property type="entry name" value="Ig-like_dom"/>
</dbReference>
<feature type="transmembrane region" description="Helical" evidence="8">
    <location>
        <begin position="300"/>
        <end position="321"/>
    </location>
</feature>
<evidence type="ECO:0000313" key="10">
    <source>
        <dbReference type="Ensembl" id="ENSMMSP00000024216.1"/>
    </source>
</evidence>
<dbReference type="GO" id="GO:0009897">
    <property type="term" value="C:external side of plasma membrane"/>
    <property type="evidence" value="ECO:0007669"/>
    <property type="project" value="TreeGrafter"/>
</dbReference>
<keyword evidence="6" id="KW-1015">Disulfide bond</keyword>
<keyword evidence="3" id="KW-1003">Cell membrane</keyword>
<keyword evidence="5 8" id="KW-0472">Membrane</keyword>
<dbReference type="InterPro" id="IPR050208">
    <property type="entry name" value="MHC_class-I_related"/>
</dbReference>
<protein>
    <recommendedName>
        <fullName evidence="9">Ig-like domain-containing protein</fullName>
    </recommendedName>
</protein>
<comment type="subcellular location">
    <subcellularLocation>
        <location evidence="1">Cell membrane</location>
    </subcellularLocation>
</comment>
<dbReference type="PANTHER" id="PTHR16675">
    <property type="entry name" value="MHC CLASS I-RELATED"/>
    <property type="match status" value="1"/>
</dbReference>
<dbReference type="InterPro" id="IPR011161">
    <property type="entry name" value="MHC_I-like_Ag-recog"/>
</dbReference>
<keyword evidence="4" id="KW-0732">Signal</keyword>
<dbReference type="Gene3D" id="2.60.40.10">
    <property type="entry name" value="Immunoglobulins"/>
    <property type="match status" value="1"/>
</dbReference>
<dbReference type="PROSITE" id="PS50835">
    <property type="entry name" value="IG_LIKE"/>
    <property type="match status" value="1"/>
</dbReference>
<reference evidence="10" key="2">
    <citation type="submission" date="2025-09" db="UniProtKB">
        <authorList>
            <consortium name="Ensembl"/>
        </authorList>
    </citation>
    <scope>IDENTIFICATION</scope>
</reference>